<dbReference type="PROSITE" id="PS50928">
    <property type="entry name" value="ABC_TM1"/>
    <property type="match status" value="1"/>
</dbReference>
<keyword evidence="5 7" id="KW-1133">Transmembrane helix</keyword>
<dbReference type="PANTHER" id="PTHR30193">
    <property type="entry name" value="ABC TRANSPORTER PERMEASE PROTEIN"/>
    <property type="match status" value="1"/>
</dbReference>
<evidence type="ECO:0000256" key="4">
    <source>
        <dbReference type="ARBA" id="ARBA00022692"/>
    </source>
</evidence>
<feature type="transmembrane region" description="Helical" evidence="7">
    <location>
        <begin position="61"/>
        <end position="85"/>
    </location>
</feature>
<dbReference type="Gene3D" id="1.10.3720.10">
    <property type="entry name" value="MetI-like"/>
    <property type="match status" value="1"/>
</dbReference>
<dbReference type="PANTHER" id="PTHR30193:SF44">
    <property type="entry name" value="LACTOSE TRANSPORT SYSTEM PERMEASE PROTEIN LACF"/>
    <property type="match status" value="1"/>
</dbReference>
<feature type="transmembrane region" description="Helical" evidence="7">
    <location>
        <begin position="191"/>
        <end position="211"/>
    </location>
</feature>
<evidence type="ECO:0000259" key="8">
    <source>
        <dbReference type="PROSITE" id="PS50928"/>
    </source>
</evidence>
<dbReference type="Proteomes" id="UP000673394">
    <property type="component" value="Unassembled WGS sequence"/>
</dbReference>
<keyword evidence="10" id="KW-1185">Reference proteome</keyword>
<feature type="transmembrane region" description="Helical" evidence="7">
    <location>
        <begin position="97"/>
        <end position="117"/>
    </location>
</feature>
<comment type="subcellular location">
    <subcellularLocation>
        <location evidence="1 7">Cell membrane</location>
        <topology evidence="1 7">Multi-pass membrane protein</topology>
    </subcellularLocation>
</comment>
<evidence type="ECO:0000256" key="1">
    <source>
        <dbReference type="ARBA" id="ARBA00004651"/>
    </source>
</evidence>
<comment type="similarity">
    <text evidence="7">Belongs to the binding-protein-dependent transport system permease family.</text>
</comment>
<evidence type="ECO:0000256" key="5">
    <source>
        <dbReference type="ARBA" id="ARBA00022989"/>
    </source>
</evidence>
<name>A0ABS5CL54_9BACL</name>
<feature type="transmembrane region" description="Helical" evidence="7">
    <location>
        <begin position="143"/>
        <end position="170"/>
    </location>
</feature>
<evidence type="ECO:0000313" key="9">
    <source>
        <dbReference type="EMBL" id="MBP3966566.1"/>
    </source>
</evidence>
<accession>A0ABS5CL54</accession>
<keyword evidence="2 7" id="KW-0813">Transport</keyword>
<feature type="domain" description="ABC transmembrane type-1" evidence="8">
    <location>
        <begin position="57"/>
        <end position="278"/>
    </location>
</feature>
<dbReference type="CDD" id="cd06261">
    <property type="entry name" value="TM_PBP2"/>
    <property type="match status" value="1"/>
</dbReference>
<dbReference type="SUPFAM" id="SSF161098">
    <property type="entry name" value="MetI-like"/>
    <property type="match status" value="1"/>
</dbReference>
<dbReference type="Pfam" id="PF00528">
    <property type="entry name" value="BPD_transp_1"/>
    <property type="match status" value="1"/>
</dbReference>
<organism evidence="9 10">
    <name type="scientific">Paenibacillus lignilyticus</name>
    <dbReference type="NCBI Taxonomy" id="1172615"/>
    <lineage>
        <taxon>Bacteria</taxon>
        <taxon>Bacillati</taxon>
        <taxon>Bacillota</taxon>
        <taxon>Bacilli</taxon>
        <taxon>Bacillales</taxon>
        <taxon>Paenibacillaceae</taxon>
        <taxon>Paenibacillus</taxon>
    </lineage>
</organism>
<reference evidence="9 10" key="1">
    <citation type="submission" date="2021-04" db="EMBL/GenBank/DDBJ databases">
        <title>Paenibacillus sp. DLE-14 whole genome sequence.</title>
        <authorList>
            <person name="Ham Y.J."/>
        </authorList>
    </citation>
    <scope>NUCLEOTIDE SEQUENCE [LARGE SCALE GENOMIC DNA]</scope>
    <source>
        <strain evidence="9 10">DLE-14</strain>
    </source>
</reference>
<comment type="caution">
    <text evidence="9">The sequence shown here is derived from an EMBL/GenBank/DDBJ whole genome shotgun (WGS) entry which is preliminary data.</text>
</comment>
<keyword evidence="3" id="KW-1003">Cell membrane</keyword>
<keyword evidence="6 7" id="KW-0472">Membrane</keyword>
<evidence type="ECO:0000256" key="6">
    <source>
        <dbReference type="ARBA" id="ARBA00023136"/>
    </source>
</evidence>
<gene>
    <name evidence="9" type="ORF">I8J30_28180</name>
</gene>
<dbReference type="EMBL" id="JAGKSP010000020">
    <property type="protein sequence ID" value="MBP3966566.1"/>
    <property type="molecule type" value="Genomic_DNA"/>
</dbReference>
<keyword evidence="4 7" id="KW-0812">Transmembrane</keyword>
<dbReference type="InterPro" id="IPR051393">
    <property type="entry name" value="ABC_transporter_permease"/>
</dbReference>
<feature type="transmembrane region" description="Helical" evidence="7">
    <location>
        <begin position="253"/>
        <end position="278"/>
    </location>
</feature>
<dbReference type="InterPro" id="IPR000515">
    <property type="entry name" value="MetI-like"/>
</dbReference>
<sequence length="288" mass="32785">MALPAIALILLIAYIPMAGIILAFKDYRFNLGVFGSPWNGFENFKYFFTSGTGLLVTRNTILYNMLNLVTSQLFAIMIAIFINEMRGRYFKKISQSIIFLPFFISWTIVGVFVFNIFNYETGTLNTVLKAFNLDPVNLYSMPYVWVFIICFFNSWKWVGYTSVIYIASIVSIDSECFEAAEIDGANIFQKIFYITIPSIMPTIFIIFLLNLGRILRGDFQMFYQIVGNNGQLFDATDVIDTFVFRSLITSGDIAMPAAATFYQSVLCFVTIMVVNGIIRKTKPDNALF</sequence>
<proteinExistence type="inferred from homology"/>
<evidence type="ECO:0000256" key="7">
    <source>
        <dbReference type="RuleBase" id="RU363032"/>
    </source>
</evidence>
<dbReference type="InterPro" id="IPR035906">
    <property type="entry name" value="MetI-like_sf"/>
</dbReference>
<evidence type="ECO:0000256" key="3">
    <source>
        <dbReference type="ARBA" id="ARBA00022475"/>
    </source>
</evidence>
<protein>
    <submittedName>
        <fullName evidence="9">Sugar ABC transporter permease</fullName>
    </submittedName>
</protein>
<evidence type="ECO:0000256" key="2">
    <source>
        <dbReference type="ARBA" id="ARBA00022448"/>
    </source>
</evidence>
<evidence type="ECO:0000313" key="10">
    <source>
        <dbReference type="Proteomes" id="UP000673394"/>
    </source>
</evidence>